<proteinExistence type="predicted"/>
<sequence>MKASLLLGIFLGTFVVLGIREKEKPLPPFPIDLGVSLIFPRPNETYRHVYPFPIVFALTGAVKAWSYGFKLQWRLEGNRKTPIKKEDVPIVYRSVPYWLYSSGSLDPATEPYFVIYATSIMSNTSYTEWELGWSFSVLQECSPRPEPYWKYGSINF</sequence>
<protein>
    <recommendedName>
        <fullName evidence="2">DUF7136 domain-containing protein</fullName>
    </recommendedName>
</protein>
<feature type="chain" id="PRO_5040286484" description="DUF7136 domain-containing protein" evidence="1">
    <location>
        <begin position="19"/>
        <end position="156"/>
    </location>
</feature>
<comment type="caution">
    <text evidence="3">The sequence shown here is derived from an EMBL/GenBank/DDBJ whole genome shotgun (WGS) entry which is preliminary data.</text>
</comment>
<dbReference type="EMBL" id="LUFC02000775">
    <property type="protein sequence ID" value="KAF4494399.1"/>
    <property type="molecule type" value="Genomic_DNA"/>
</dbReference>
<evidence type="ECO:0000256" key="1">
    <source>
        <dbReference type="SAM" id="SignalP"/>
    </source>
</evidence>
<gene>
    <name evidence="3" type="ORF">FAGAP_9488</name>
</gene>
<evidence type="ECO:0000259" key="2">
    <source>
        <dbReference type="Pfam" id="PF23584"/>
    </source>
</evidence>
<organism evidence="3 4">
    <name type="scientific">Fusarium agapanthi</name>
    <dbReference type="NCBI Taxonomy" id="1803897"/>
    <lineage>
        <taxon>Eukaryota</taxon>
        <taxon>Fungi</taxon>
        <taxon>Dikarya</taxon>
        <taxon>Ascomycota</taxon>
        <taxon>Pezizomycotina</taxon>
        <taxon>Sordariomycetes</taxon>
        <taxon>Hypocreomycetidae</taxon>
        <taxon>Hypocreales</taxon>
        <taxon>Nectriaceae</taxon>
        <taxon>Fusarium</taxon>
        <taxon>Fusarium fujikuroi species complex</taxon>
    </lineage>
</organism>
<reference evidence="3" key="1">
    <citation type="submission" date="2020-01" db="EMBL/GenBank/DDBJ databases">
        <title>Identification and distribution of gene clusters putatively required for synthesis of sphingolipid metabolism inhibitors in phylogenetically diverse species of the filamentous fungus Fusarium.</title>
        <authorList>
            <person name="Kim H.-S."/>
            <person name="Busman M."/>
            <person name="Brown D.W."/>
            <person name="Divon H."/>
            <person name="Uhlig S."/>
            <person name="Proctor R.H."/>
        </authorList>
    </citation>
    <scope>NUCLEOTIDE SEQUENCE</scope>
    <source>
        <strain evidence="3">NRRL 31653</strain>
    </source>
</reference>
<dbReference type="AlphaFoldDB" id="A0A9P5B2W7"/>
<name>A0A9P5B2W7_9HYPO</name>
<keyword evidence="1" id="KW-0732">Signal</keyword>
<dbReference type="InterPro" id="IPR055560">
    <property type="entry name" value="DUF7136"/>
</dbReference>
<evidence type="ECO:0000313" key="4">
    <source>
        <dbReference type="Proteomes" id="UP000737391"/>
    </source>
</evidence>
<feature type="domain" description="DUF7136" evidence="2">
    <location>
        <begin position="29"/>
        <end position="146"/>
    </location>
</feature>
<dbReference type="Pfam" id="PF23584">
    <property type="entry name" value="DUF7136"/>
    <property type="match status" value="1"/>
</dbReference>
<feature type="signal peptide" evidence="1">
    <location>
        <begin position="1"/>
        <end position="18"/>
    </location>
</feature>
<keyword evidence="4" id="KW-1185">Reference proteome</keyword>
<dbReference type="OrthoDB" id="4490227at2759"/>
<evidence type="ECO:0000313" key="3">
    <source>
        <dbReference type="EMBL" id="KAF4494399.1"/>
    </source>
</evidence>
<dbReference type="Proteomes" id="UP000737391">
    <property type="component" value="Unassembled WGS sequence"/>
</dbReference>
<accession>A0A9P5B2W7</accession>